<dbReference type="Pfam" id="PF08521">
    <property type="entry name" value="2CSK_N"/>
    <property type="match status" value="1"/>
</dbReference>
<dbReference type="Gene3D" id="1.10.287.130">
    <property type="match status" value="1"/>
</dbReference>
<evidence type="ECO:0000256" key="3">
    <source>
        <dbReference type="ARBA" id="ARBA00012438"/>
    </source>
</evidence>
<feature type="transmembrane region" description="Helical" evidence="10">
    <location>
        <begin position="165"/>
        <end position="188"/>
    </location>
</feature>
<keyword evidence="9 10" id="KW-0472">Membrane</keyword>
<dbReference type="InterPro" id="IPR036097">
    <property type="entry name" value="HisK_dim/P_sf"/>
</dbReference>
<evidence type="ECO:0000313" key="12">
    <source>
        <dbReference type="EMBL" id="SIS96596.1"/>
    </source>
</evidence>
<dbReference type="PROSITE" id="PS50109">
    <property type="entry name" value="HIS_KIN"/>
    <property type="match status" value="1"/>
</dbReference>
<dbReference type="AlphaFoldDB" id="A0A1N7NE76"/>
<name>A0A1N7NE76_9PROT</name>
<keyword evidence="13" id="KW-1185">Reference proteome</keyword>
<accession>A0A1N7NE76</accession>
<evidence type="ECO:0000256" key="1">
    <source>
        <dbReference type="ARBA" id="ARBA00000085"/>
    </source>
</evidence>
<dbReference type="InterPro" id="IPR050428">
    <property type="entry name" value="TCS_sensor_his_kinase"/>
</dbReference>
<evidence type="ECO:0000256" key="6">
    <source>
        <dbReference type="ARBA" id="ARBA00022692"/>
    </source>
</evidence>
<evidence type="ECO:0000313" key="13">
    <source>
        <dbReference type="Proteomes" id="UP000185678"/>
    </source>
</evidence>
<dbReference type="GO" id="GO:0005886">
    <property type="term" value="C:plasma membrane"/>
    <property type="evidence" value="ECO:0007669"/>
    <property type="project" value="TreeGrafter"/>
</dbReference>
<proteinExistence type="predicted"/>
<dbReference type="InterPro" id="IPR005467">
    <property type="entry name" value="His_kinase_dom"/>
</dbReference>
<keyword evidence="4" id="KW-0597">Phosphoprotein</keyword>
<evidence type="ECO:0000256" key="5">
    <source>
        <dbReference type="ARBA" id="ARBA00022679"/>
    </source>
</evidence>
<dbReference type="OrthoDB" id="8673316at2"/>
<dbReference type="InterPro" id="IPR003661">
    <property type="entry name" value="HisK_dim/P_dom"/>
</dbReference>
<dbReference type="SUPFAM" id="SSF55874">
    <property type="entry name" value="ATPase domain of HSP90 chaperone/DNA topoisomerase II/histidine kinase"/>
    <property type="match status" value="1"/>
</dbReference>
<evidence type="ECO:0000256" key="9">
    <source>
        <dbReference type="ARBA" id="ARBA00023136"/>
    </source>
</evidence>
<dbReference type="CDD" id="cd00075">
    <property type="entry name" value="HATPase"/>
    <property type="match status" value="1"/>
</dbReference>
<dbReference type="PANTHER" id="PTHR45436">
    <property type="entry name" value="SENSOR HISTIDINE KINASE YKOH"/>
    <property type="match status" value="1"/>
</dbReference>
<keyword evidence="6 10" id="KW-0812">Transmembrane</keyword>
<dbReference type="Pfam" id="PF02518">
    <property type="entry name" value="HATPase_c"/>
    <property type="match status" value="1"/>
</dbReference>
<dbReference type="SUPFAM" id="SSF47384">
    <property type="entry name" value="Homodimeric domain of signal transducing histidine kinase"/>
    <property type="match status" value="1"/>
</dbReference>
<dbReference type="Gene3D" id="3.30.565.10">
    <property type="entry name" value="Histidine kinase-like ATPase, C-terminal domain"/>
    <property type="match status" value="1"/>
</dbReference>
<protein>
    <recommendedName>
        <fullName evidence="3">histidine kinase</fullName>
        <ecNumber evidence="3">2.7.13.3</ecNumber>
    </recommendedName>
</protein>
<dbReference type="InterPro" id="IPR013727">
    <property type="entry name" value="2CSK_N"/>
</dbReference>
<dbReference type="InterPro" id="IPR004358">
    <property type="entry name" value="Sig_transdc_His_kin-like_C"/>
</dbReference>
<sequence length="455" mass="49021">MTTPYPYSSIKARLLIPLLAILLAGTFALAVAAAPYSRKAVDSVYDLLLAGAVLQIGERVQVDDGEVVVDLPGSAFELLALAREDRVFYRVLSPDGRTVTGDDVLPEPVRHLTPGKPLFYNSSVLGSPVRVAALRREMAERSLSGSVLVLVAQTMQARDDLAETLWRGSLVAIGLVCLLILLLSALAVRVALRPLASIDQALLAKNPRDLSPLVIEAPAELTHTVSAINQFLDRLRTQVNSTQSFIADVSHQLRTAITAIRAQAELAAEEDDPDRLRMLAARIHKRSVGLGRLSSQILNRAMVIHRADAVPLIPLDLRALALNADDLDHAPLPKDEVLVAGDPVSLEEALNNLISNAQRYGQPPLAVRVWQDDQADRACLAVRDHGQGIPPEHWEQAGERFNRIGQGGAESAGLGLAIVKAVAEAHQGSLLIQRGEDGGFEIGMSIPLLHEEPLA</sequence>
<dbReference type="InterPro" id="IPR036890">
    <property type="entry name" value="HATPase_C_sf"/>
</dbReference>
<evidence type="ECO:0000259" key="11">
    <source>
        <dbReference type="PROSITE" id="PS50109"/>
    </source>
</evidence>
<dbReference type="PANTHER" id="PTHR45436:SF1">
    <property type="entry name" value="SENSOR PROTEIN QSEC"/>
    <property type="match status" value="1"/>
</dbReference>
<dbReference type="RefSeq" id="WP_076401001.1">
    <property type="nucleotide sequence ID" value="NZ_FTOA01000005.1"/>
</dbReference>
<evidence type="ECO:0000256" key="4">
    <source>
        <dbReference type="ARBA" id="ARBA00022553"/>
    </source>
</evidence>
<dbReference type="InterPro" id="IPR003594">
    <property type="entry name" value="HATPase_dom"/>
</dbReference>
<evidence type="ECO:0000256" key="7">
    <source>
        <dbReference type="ARBA" id="ARBA00022777"/>
    </source>
</evidence>
<keyword evidence="7 12" id="KW-0418">Kinase</keyword>
<comment type="catalytic activity">
    <reaction evidence="1">
        <text>ATP + protein L-histidine = ADP + protein N-phospho-L-histidine.</text>
        <dbReference type="EC" id="2.7.13.3"/>
    </reaction>
</comment>
<dbReference type="PRINTS" id="PR00344">
    <property type="entry name" value="BCTRLSENSOR"/>
</dbReference>
<dbReference type="SMART" id="SM00387">
    <property type="entry name" value="HATPase_c"/>
    <property type="match status" value="1"/>
</dbReference>
<dbReference type="CDD" id="cd00082">
    <property type="entry name" value="HisKA"/>
    <property type="match status" value="1"/>
</dbReference>
<keyword evidence="5" id="KW-0808">Transferase</keyword>
<evidence type="ECO:0000256" key="8">
    <source>
        <dbReference type="ARBA" id="ARBA00022989"/>
    </source>
</evidence>
<evidence type="ECO:0000256" key="10">
    <source>
        <dbReference type="SAM" id="Phobius"/>
    </source>
</evidence>
<dbReference type="EMBL" id="FTOA01000005">
    <property type="protein sequence ID" value="SIS96596.1"/>
    <property type="molecule type" value="Genomic_DNA"/>
</dbReference>
<dbReference type="Proteomes" id="UP000185678">
    <property type="component" value="Unassembled WGS sequence"/>
</dbReference>
<dbReference type="STRING" id="80876.SAMN05421779_10557"/>
<reference evidence="12 13" key="1">
    <citation type="submission" date="2017-01" db="EMBL/GenBank/DDBJ databases">
        <authorList>
            <person name="Mah S.A."/>
            <person name="Swanson W.J."/>
            <person name="Moy G.W."/>
            <person name="Vacquier V.D."/>
        </authorList>
    </citation>
    <scope>NUCLEOTIDE SEQUENCE [LARGE SCALE GENOMIC DNA]</scope>
    <source>
        <strain evidence="12 13">DSM 11589</strain>
    </source>
</reference>
<gene>
    <name evidence="12" type="ORF">SAMN05421779_10557</name>
</gene>
<comment type="subcellular location">
    <subcellularLocation>
        <location evidence="2">Membrane</location>
    </subcellularLocation>
</comment>
<dbReference type="GO" id="GO:0000155">
    <property type="term" value="F:phosphorelay sensor kinase activity"/>
    <property type="evidence" value="ECO:0007669"/>
    <property type="project" value="InterPro"/>
</dbReference>
<organism evidence="12 13">
    <name type="scientific">Insolitispirillum peregrinum</name>
    <dbReference type="NCBI Taxonomy" id="80876"/>
    <lineage>
        <taxon>Bacteria</taxon>
        <taxon>Pseudomonadati</taxon>
        <taxon>Pseudomonadota</taxon>
        <taxon>Alphaproteobacteria</taxon>
        <taxon>Rhodospirillales</taxon>
        <taxon>Novispirillaceae</taxon>
        <taxon>Insolitispirillum</taxon>
    </lineage>
</organism>
<dbReference type="SMART" id="SM00388">
    <property type="entry name" value="HisKA"/>
    <property type="match status" value="1"/>
</dbReference>
<dbReference type="EC" id="2.7.13.3" evidence="3"/>
<keyword evidence="8 10" id="KW-1133">Transmembrane helix</keyword>
<feature type="domain" description="Histidine kinase" evidence="11">
    <location>
        <begin position="248"/>
        <end position="450"/>
    </location>
</feature>
<dbReference type="Pfam" id="PF00512">
    <property type="entry name" value="HisKA"/>
    <property type="match status" value="1"/>
</dbReference>
<evidence type="ECO:0000256" key="2">
    <source>
        <dbReference type="ARBA" id="ARBA00004370"/>
    </source>
</evidence>